<dbReference type="EMBL" id="JRFJ01000011">
    <property type="protein sequence ID" value="KHJ52954.1"/>
    <property type="molecule type" value="Genomic_DNA"/>
</dbReference>
<evidence type="ECO:0000259" key="1">
    <source>
        <dbReference type="Pfam" id="PF05598"/>
    </source>
</evidence>
<comment type="caution">
    <text evidence="2">The sequence shown here is derived from an EMBL/GenBank/DDBJ whole genome shotgun (WGS) entry which is preliminary data.</text>
</comment>
<dbReference type="AlphaFoldDB" id="A0A0B1PXX2"/>
<evidence type="ECO:0000313" key="2">
    <source>
        <dbReference type="EMBL" id="KHJ52954.1"/>
    </source>
</evidence>
<organism evidence="2 3">
    <name type="scientific">Aureimonas altamirensis</name>
    <dbReference type="NCBI Taxonomy" id="370622"/>
    <lineage>
        <taxon>Bacteria</taxon>
        <taxon>Pseudomonadati</taxon>
        <taxon>Pseudomonadota</taxon>
        <taxon>Alphaproteobacteria</taxon>
        <taxon>Hyphomicrobiales</taxon>
        <taxon>Aurantimonadaceae</taxon>
        <taxon>Aureimonas</taxon>
    </lineage>
</organism>
<dbReference type="InterPro" id="IPR008490">
    <property type="entry name" value="Transposase_InsH_N"/>
</dbReference>
<proteinExistence type="predicted"/>
<accession>A0A0B1PXX2</accession>
<dbReference type="OrthoDB" id="9774608at2"/>
<protein>
    <recommendedName>
        <fullName evidence="1">Transposase InsH N-terminal domain-containing protein</fullName>
    </recommendedName>
</protein>
<dbReference type="Pfam" id="PF05598">
    <property type="entry name" value="DUF772"/>
    <property type="match status" value="1"/>
</dbReference>
<dbReference type="Proteomes" id="UP000030826">
    <property type="component" value="Unassembled WGS sequence"/>
</dbReference>
<sequence length="161" mass="18002">MLKKPAPERTALEMVTLAMLVPKDHLLRKIDQVIDFSYIQDRVVGLYCAEQDRPALDPTLMFKALMIGYLFSVRSERQLIREIECRCSLSLVPAFEAADAKRPHGCRYARFRSPIGTSCQGRLAAAARNMTKIAMAVTAKAAQAPMSESGRPFPASLHHRK</sequence>
<gene>
    <name evidence="2" type="ORF">LA66_20500</name>
</gene>
<feature type="domain" description="Transposase InsH N-terminal" evidence="1">
    <location>
        <begin position="18"/>
        <end position="112"/>
    </location>
</feature>
<dbReference type="RefSeq" id="WP_039196240.1">
    <property type="nucleotide sequence ID" value="NZ_JRFJ01000011.1"/>
</dbReference>
<name>A0A0B1PXX2_9HYPH</name>
<evidence type="ECO:0000313" key="3">
    <source>
        <dbReference type="Proteomes" id="UP000030826"/>
    </source>
</evidence>
<reference evidence="2 3" key="1">
    <citation type="submission" date="2014-09" db="EMBL/GenBank/DDBJ databases">
        <title>Isolation and characterization of Aurantimonas altamirensis ON-56566 from clinical sample following a dog bite.</title>
        <authorList>
            <person name="Eshaghi A."/>
            <person name="Li A."/>
            <person name="Shahinas D."/>
            <person name="Bahn P."/>
            <person name="Kus J.V."/>
            <person name="Patel S.N."/>
        </authorList>
    </citation>
    <scope>NUCLEOTIDE SEQUENCE [LARGE SCALE GENOMIC DNA]</scope>
    <source>
        <strain evidence="2 3">ON-56566</strain>
    </source>
</reference>